<name>A0ACC0C4D9_CATRO</name>
<dbReference type="EMBL" id="CM044701">
    <property type="protein sequence ID" value="KAI5679707.1"/>
    <property type="molecule type" value="Genomic_DNA"/>
</dbReference>
<comment type="caution">
    <text evidence="1">The sequence shown here is derived from an EMBL/GenBank/DDBJ whole genome shotgun (WGS) entry which is preliminary data.</text>
</comment>
<proteinExistence type="predicted"/>
<reference evidence="2" key="1">
    <citation type="journal article" date="2023" name="Nat. Plants">
        <title>Single-cell RNA sequencing provides a high-resolution roadmap for understanding the multicellular compartmentation of specialized metabolism.</title>
        <authorList>
            <person name="Sun S."/>
            <person name="Shen X."/>
            <person name="Li Y."/>
            <person name="Li Y."/>
            <person name="Wang S."/>
            <person name="Li R."/>
            <person name="Zhang H."/>
            <person name="Shen G."/>
            <person name="Guo B."/>
            <person name="Wei J."/>
            <person name="Xu J."/>
            <person name="St-Pierre B."/>
            <person name="Chen S."/>
            <person name="Sun C."/>
        </authorList>
    </citation>
    <scope>NUCLEOTIDE SEQUENCE [LARGE SCALE GENOMIC DNA]</scope>
</reference>
<protein>
    <submittedName>
        <fullName evidence="1">Uncharacterized protein</fullName>
    </submittedName>
</protein>
<sequence>MDSTTGRDSAATISDNHRGVVEDDDAPMLSSQAMAALREFLSEQNRATANEGSTAAEDNSEEVALVTEDWRLSQFWYDRETAETVAKEVLTLCQSLDNPSVACIACPTLYAYLKKFDSGVPALLLEYDERFEQYGTEFTFYDYNQPEDLPLSMKHSYSVIVADPPYLSKECLEKVGKTISFLSRPEKSYLLLLTGAYEPSFEYFTATRWCRFLHITCRDLIGGFSCYSLISSIAINNKKIRYNGLAWFLIGEVKWLSSFHMPRKTSCKNTGSFDVTNNLVSSLLKLLKMLGWVIASICSGSTRLTRTAINGSWFLKLKKFLKAGLPTRVGQWWEGIPFLTSSVVIVCGVIYLVCLLVGYDSFAEVCFLPSAVISRFQVYRIYTSVLFHGSLLHVLFNMMALVPLGSELERIMGSVRLLFLTILLATSNAVIHLLVALLVAYNPFRPYEYFMNECGIGFSGILFSMIVIETSLSGVQSRSVFGLFNVPAQWYAWILLIVFQLIMTNVSLLGHLCGILSGYAYIYGLFNVLIPGTSFFSTIESSSWLLVFEALFLHLAQEFGKLNLGTHFLAVNTCSETKIYIVHRWEHYGLHSHSFKSKSPSKVGLSILPISELWIAFWKFLEEHLFTDATKGNFFSSSGLDGDEEDGSLLDWNVKLELSTQDSRFPGRGRTLASSLGQTVSGESPDSSLQVRLLENNNTTDHPSQPGTNASIQPMSDRRQPRVDSTAAAVNRVQNPQGFAASDEDIQKLVAMGFEKTQVEVALAAADGDLNVAVEILSQQVCIVCHKHHLVHFLVLIADITNWLSNFTSSFALGYPLCFFNIPVFVHTD</sequence>
<organism evidence="1 2">
    <name type="scientific">Catharanthus roseus</name>
    <name type="common">Madagascar periwinkle</name>
    <name type="synonym">Vinca rosea</name>
    <dbReference type="NCBI Taxonomy" id="4058"/>
    <lineage>
        <taxon>Eukaryota</taxon>
        <taxon>Viridiplantae</taxon>
        <taxon>Streptophyta</taxon>
        <taxon>Embryophyta</taxon>
        <taxon>Tracheophyta</taxon>
        <taxon>Spermatophyta</taxon>
        <taxon>Magnoliopsida</taxon>
        <taxon>eudicotyledons</taxon>
        <taxon>Gunneridae</taxon>
        <taxon>Pentapetalae</taxon>
        <taxon>asterids</taxon>
        <taxon>lamiids</taxon>
        <taxon>Gentianales</taxon>
        <taxon>Apocynaceae</taxon>
        <taxon>Rauvolfioideae</taxon>
        <taxon>Vinceae</taxon>
        <taxon>Catharanthinae</taxon>
        <taxon>Catharanthus</taxon>
    </lineage>
</organism>
<evidence type="ECO:0000313" key="1">
    <source>
        <dbReference type="EMBL" id="KAI5679707.1"/>
    </source>
</evidence>
<accession>A0ACC0C4D9</accession>
<evidence type="ECO:0000313" key="2">
    <source>
        <dbReference type="Proteomes" id="UP001060085"/>
    </source>
</evidence>
<dbReference type="Proteomes" id="UP001060085">
    <property type="component" value="Linkage Group LG01"/>
</dbReference>
<keyword evidence="2" id="KW-1185">Reference proteome</keyword>
<gene>
    <name evidence="1" type="ORF">M9H77_00934</name>
</gene>